<reference evidence="7" key="1">
    <citation type="journal article" date="2016" name="Nature">
        <title>The genome of the seagrass Zostera marina reveals angiosperm adaptation to the sea.</title>
        <authorList>
            <person name="Olsen J.L."/>
            <person name="Rouze P."/>
            <person name="Verhelst B."/>
            <person name="Lin Y.-C."/>
            <person name="Bayer T."/>
            <person name="Collen J."/>
            <person name="Dattolo E."/>
            <person name="De Paoli E."/>
            <person name="Dittami S."/>
            <person name="Maumus F."/>
            <person name="Michel G."/>
            <person name="Kersting A."/>
            <person name="Lauritano C."/>
            <person name="Lohaus R."/>
            <person name="Toepel M."/>
            <person name="Tonon T."/>
            <person name="Vanneste K."/>
            <person name="Amirebrahimi M."/>
            <person name="Brakel J."/>
            <person name="Bostroem C."/>
            <person name="Chovatia M."/>
            <person name="Grimwood J."/>
            <person name="Jenkins J.W."/>
            <person name="Jueterbock A."/>
            <person name="Mraz A."/>
            <person name="Stam W.T."/>
            <person name="Tice H."/>
            <person name="Bornberg-Bauer E."/>
            <person name="Green P.J."/>
            <person name="Pearson G.A."/>
            <person name="Procaccini G."/>
            <person name="Duarte C.M."/>
            <person name="Schmutz J."/>
            <person name="Reusch T.B.H."/>
            <person name="Van de Peer Y."/>
        </authorList>
    </citation>
    <scope>NUCLEOTIDE SEQUENCE [LARGE SCALE GENOMIC DNA]</scope>
    <source>
        <strain evidence="7">cv. Finnish</strain>
    </source>
</reference>
<dbReference type="OrthoDB" id="785630at2759"/>
<keyword evidence="2" id="KW-0449">Lipoprotein</keyword>
<organism evidence="6 7">
    <name type="scientific">Zostera marina</name>
    <name type="common">Eelgrass</name>
    <dbReference type="NCBI Taxonomy" id="29655"/>
    <lineage>
        <taxon>Eukaryota</taxon>
        <taxon>Viridiplantae</taxon>
        <taxon>Streptophyta</taxon>
        <taxon>Embryophyta</taxon>
        <taxon>Tracheophyta</taxon>
        <taxon>Spermatophyta</taxon>
        <taxon>Magnoliopsida</taxon>
        <taxon>Liliopsida</taxon>
        <taxon>Zosteraceae</taxon>
        <taxon>Zostera</taxon>
    </lineage>
</organism>
<feature type="region of interest" description="Disordered" evidence="4">
    <location>
        <begin position="232"/>
        <end position="284"/>
    </location>
</feature>
<dbReference type="PROSITE" id="PS50846">
    <property type="entry name" value="HMA_2"/>
    <property type="match status" value="2"/>
</dbReference>
<feature type="domain" description="HMA" evidence="5">
    <location>
        <begin position="61"/>
        <end position="127"/>
    </location>
</feature>
<feature type="region of interest" description="Disordered" evidence="4">
    <location>
        <begin position="1"/>
        <end position="64"/>
    </location>
</feature>
<evidence type="ECO:0000259" key="5">
    <source>
        <dbReference type="PROSITE" id="PS50846"/>
    </source>
</evidence>
<keyword evidence="1" id="KW-0479">Metal-binding</keyword>
<dbReference type="CDD" id="cd00371">
    <property type="entry name" value="HMA"/>
    <property type="match status" value="2"/>
</dbReference>
<evidence type="ECO:0000313" key="6">
    <source>
        <dbReference type="EMBL" id="KMZ67017.1"/>
    </source>
</evidence>
<feature type="compositionally biased region" description="Basic and acidic residues" evidence="4">
    <location>
        <begin position="232"/>
        <end position="263"/>
    </location>
</feature>
<dbReference type="STRING" id="29655.A0A0K9PFJ0"/>
<dbReference type="OMA" id="NCEGCAQ"/>
<gene>
    <name evidence="6" type="ORF">ZOSMA_27G00640</name>
</gene>
<dbReference type="Proteomes" id="UP000036987">
    <property type="component" value="Unassembled WGS sequence"/>
</dbReference>
<dbReference type="Gene3D" id="3.30.70.100">
    <property type="match status" value="2"/>
</dbReference>
<dbReference type="GO" id="GO:0046872">
    <property type="term" value="F:metal ion binding"/>
    <property type="evidence" value="ECO:0007669"/>
    <property type="project" value="UniProtKB-KW"/>
</dbReference>
<protein>
    <submittedName>
        <fullName evidence="6">Heavy metal transport/detoxification superfamily protein</fullName>
    </submittedName>
</protein>
<evidence type="ECO:0000313" key="7">
    <source>
        <dbReference type="Proteomes" id="UP000036987"/>
    </source>
</evidence>
<dbReference type="AlphaFoldDB" id="A0A0K9PFJ0"/>
<dbReference type="Pfam" id="PF00403">
    <property type="entry name" value="HMA"/>
    <property type="match status" value="2"/>
</dbReference>
<name>A0A0K9PFJ0_ZOSMR</name>
<sequence>MGEEEKKEVEAPEKKEEPALLPKGDKKDVVEGNDEESKKKKAEDGVDGEGEKTDPPPPPPPEELIMRVYMHCEGCARKVQRSLKGFIGVEKVTTDCRTHKVLVKGKVAAADPLNVVERVRKKTGRKVELLTPIPPKPEKEEKKEEEKPKPAEEVKEESKVITVILKAHMHCEACSLEIKKRILKMKGVQSVVAELKSSQVTVKGLIEPGKLVDYIYKRTGKHAFIVKVEPEEKVKDEGGKDEKKTEGDDVKKEGADGEGEKGNKTGGGDGNAEGEGKDDQKDMVTDESMMAAKIVEFKRNEYYYCYPKYAVEYAYDPYPPQFFSDENPNACSIM</sequence>
<feature type="compositionally biased region" description="Basic and acidic residues" evidence="4">
    <location>
        <begin position="136"/>
        <end position="153"/>
    </location>
</feature>
<evidence type="ECO:0000256" key="2">
    <source>
        <dbReference type="ARBA" id="ARBA00023289"/>
    </source>
</evidence>
<evidence type="ECO:0000256" key="4">
    <source>
        <dbReference type="SAM" id="MobiDB-lite"/>
    </source>
</evidence>
<dbReference type="InterPro" id="IPR006121">
    <property type="entry name" value="HMA_dom"/>
</dbReference>
<keyword evidence="2" id="KW-0636">Prenylation</keyword>
<dbReference type="EMBL" id="LFYR01000932">
    <property type="protein sequence ID" value="KMZ67017.1"/>
    <property type="molecule type" value="Genomic_DNA"/>
</dbReference>
<comment type="caution">
    <text evidence="6">The sequence shown here is derived from an EMBL/GenBank/DDBJ whole genome shotgun (WGS) entry which is preliminary data.</text>
</comment>
<feature type="compositionally biased region" description="Basic and acidic residues" evidence="4">
    <location>
        <begin position="1"/>
        <end position="54"/>
    </location>
</feature>
<dbReference type="InterPro" id="IPR036163">
    <property type="entry name" value="HMA_dom_sf"/>
</dbReference>
<dbReference type="PANTHER" id="PTHR46195">
    <property type="entry name" value="HEAVY METAL-ASSOCIATED ISOPRENYLATED PLANT PROTEIN 7"/>
    <property type="match status" value="1"/>
</dbReference>
<accession>A0A0K9PFJ0</accession>
<comment type="similarity">
    <text evidence="3">Belongs to the HIPP family.</text>
</comment>
<proteinExistence type="inferred from homology"/>
<feature type="region of interest" description="Disordered" evidence="4">
    <location>
        <begin position="130"/>
        <end position="153"/>
    </location>
</feature>
<evidence type="ECO:0000256" key="1">
    <source>
        <dbReference type="ARBA" id="ARBA00022723"/>
    </source>
</evidence>
<keyword evidence="7" id="KW-1185">Reference proteome</keyword>
<dbReference type="PANTHER" id="PTHR46195:SF34">
    <property type="entry name" value="OS02G0510600 PROTEIN"/>
    <property type="match status" value="1"/>
</dbReference>
<dbReference type="SUPFAM" id="SSF55008">
    <property type="entry name" value="HMA, heavy metal-associated domain"/>
    <property type="match status" value="2"/>
</dbReference>
<feature type="compositionally biased region" description="Basic and acidic residues" evidence="4">
    <location>
        <begin position="274"/>
        <end position="284"/>
    </location>
</feature>
<dbReference type="InterPro" id="IPR044577">
    <property type="entry name" value="HIPP4/7/8/17/18/19"/>
</dbReference>
<feature type="compositionally biased region" description="Gly residues" evidence="4">
    <location>
        <begin position="264"/>
        <end position="273"/>
    </location>
</feature>
<evidence type="ECO:0000256" key="3">
    <source>
        <dbReference type="ARBA" id="ARBA00024045"/>
    </source>
</evidence>
<feature type="domain" description="HMA" evidence="5">
    <location>
        <begin position="160"/>
        <end position="224"/>
    </location>
</feature>